<keyword evidence="3 7" id="KW-0347">Helicase</keyword>
<keyword evidence="5" id="KW-0238">DNA-binding</keyword>
<dbReference type="InterPro" id="IPR013986">
    <property type="entry name" value="DExx_box_DNA_helicase_dom_sf"/>
</dbReference>
<dbReference type="Gene3D" id="1.10.10.160">
    <property type="match status" value="1"/>
</dbReference>
<dbReference type="InterPro" id="IPR014016">
    <property type="entry name" value="UvrD-like_ATP-bd"/>
</dbReference>
<dbReference type="GeneID" id="56460424"/>
<organism evidence="9 10">
    <name type="scientific">Aliarcobacter cryaerophilus ATCC 43158</name>
    <dbReference type="NCBI Taxonomy" id="1032070"/>
    <lineage>
        <taxon>Bacteria</taxon>
        <taxon>Pseudomonadati</taxon>
        <taxon>Campylobacterota</taxon>
        <taxon>Epsilonproteobacteria</taxon>
        <taxon>Campylobacterales</taxon>
        <taxon>Arcobacteraceae</taxon>
        <taxon>Aliarcobacter</taxon>
    </lineage>
</organism>
<gene>
    <name evidence="9" type="ORF">ACRYA_0195</name>
</gene>
<evidence type="ECO:0000256" key="6">
    <source>
        <dbReference type="ARBA" id="ARBA00034923"/>
    </source>
</evidence>
<dbReference type="PROSITE" id="PS51198">
    <property type="entry name" value="UVRD_HELICASE_ATP_BIND"/>
    <property type="match status" value="1"/>
</dbReference>
<evidence type="ECO:0000256" key="4">
    <source>
        <dbReference type="ARBA" id="ARBA00022840"/>
    </source>
</evidence>
<protein>
    <recommendedName>
        <fullName evidence="6">DNA 3'-5' helicase II</fullName>
    </recommendedName>
</protein>
<evidence type="ECO:0000259" key="8">
    <source>
        <dbReference type="PROSITE" id="PS51198"/>
    </source>
</evidence>
<dbReference type="Proteomes" id="UP000273809">
    <property type="component" value="Chromosome"/>
</dbReference>
<dbReference type="Gene3D" id="3.40.50.300">
    <property type="entry name" value="P-loop containing nucleotide triphosphate hydrolases"/>
    <property type="match status" value="1"/>
</dbReference>
<dbReference type="AlphaFoldDB" id="A0AAD0X9L6"/>
<dbReference type="PANTHER" id="PTHR11070:SF2">
    <property type="entry name" value="ATP-DEPENDENT DNA HELICASE SRS2"/>
    <property type="match status" value="1"/>
</dbReference>
<reference evidence="9 10" key="1">
    <citation type="submission" date="2018-10" db="EMBL/GenBank/DDBJ databases">
        <title>Complete genome sequences of Arcobacter cryaerophilus strains ATCC 43158 and ATCC 49615.</title>
        <authorList>
            <person name="Miller W.G."/>
            <person name="Yee E."/>
            <person name="Bono J.L."/>
        </authorList>
    </citation>
    <scope>NUCLEOTIDE SEQUENCE [LARGE SCALE GENOMIC DNA]</scope>
    <source>
        <strain evidence="9 10">ATCC 43158</strain>
    </source>
</reference>
<keyword evidence="2 7" id="KW-0378">Hydrolase</keyword>
<dbReference type="PANTHER" id="PTHR11070">
    <property type="entry name" value="UVRD / RECB / PCRA DNA HELICASE FAMILY MEMBER"/>
    <property type="match status" value="1"/>
</dbReference>
<evidence type="ECO:0000256" key="2">
    <source>
        <dbReference type="ARBA" id="ARBA00022801"/>
    </source>
</evidence>
<dbReference type="GO" id="GO:0003677">
    <property type="term" value="F:DNA binding"/>
    <property type="evidence" value="ECO:0007669"/>
    <property type="project" value="UniProtKB-KW"/>
</dbReference>
<dbReference type="GO" id="GO:0016787">
    <property type="term" value="F:hydrolase activity"/>
    <property type="evidence" value="ECO:0007669"/>
    <property type="project" value="UniProtKB-UniRule"/>
</dbReference>
<evidence type="ECO:0000256" key="7">
    <source>
        <dbReference type="PROSITE-ProRule" id="PRU00560"/>
    </source>
</evidence>
<dbReference type="EMBL" id="CP032823">
    <property type="protein sequence ID" value="AYJ79358.1"/>
    <property type="molecule type" value="Genomic_DNA"/>
</dbReference>
<feature type="domain" description="UvrD-like helicase ATP-binding" evidence="8">
    <location>
        <begin position="27"/>
        <end position="337"/>
    </location>
</feature>
<dbReference type="GO" id="GO:0000725">
    <property type="term" value="P:recombinational repair"/>
    <property type="evidence" value="ECO:0007669"/>
    <property type="project" value="TreeGrafter"/>
</dbReference>
<evidence type="ECO:0000313" key="9">
    <source>
        <dbReference type="EMBL" id="AYJ79358.1"/>
    </source>
</evidence>
<dbReference type="GO" id="GO:0005524">
    <property type="term" value="F:ATP binding"/>
    <property type="evidence" value="ECO:0007669"/>
    <property type="project" value="UniProtKB-UniRule"/>
</dbReference>
<sequence>MLVHNINITDEDIKYAENILLKEGQRFEDDSNERINFIKDLTTLDLQAVPGSGKTTVLLAKLLILERYLPFDDGSGILVISHTNTAIDEIKNKIGKYCPKLFSYPNFIGTIQSFVNKFLSIPFYKQILKKKINIIDNITYDETVSKYILPYGATQWVNRLQDSDDFKKSLRFNDNVNLIEGINGLESNFRLKNKESPTYKALYEMKLNILKAGILHFDDMYFLANRYLVKKENIIDILRKRFTIVFIDEMQDMDKIQHDLLEKMFFINSETIFQRIGDKNQAIYNGGNIETDVIWQDREKVLNLTGTNRFSQTIATFVQNFGIINTPINSLQNSREDLKPHLFIYKDENIQDIIPKYSQLIRSYVNDGLFQIDKEKPFKAIAWIKEHETKIALKNYFENFEENQHKVKENYKNLKSYLVYFERGNGSFKGIKKSILNALVKILKLENTKDENDRFYTKKSLINIISEKQKEQQNSIYDDFNLNIYKWCKKLLVTNNLDITFNEIKEYIPVFLNIFEKSIVNSRVFINDESLLISANITSSEIKNIYNQDGFDIHISTVHSVKGETHTATLYLESSYYSEYESQRLLEQFKNVPFNNPALRHTQSTKMAYVGFSRPTHLLCIAIHEDRFDSSLDTLGYFEIIYI</sequence>
<accession>A0AAD0X9L6</accession>
<dbReference type="SUPFAM" id="SSF52540">
    <property type="entry name" value="P-loop containing nucleoside triphosphate hydrolases"/>
    <property type="match status" value="1"/>
</dbReference>
<dbReference type="KEGG" id="acre:ACRYA_0195"/>
<dbReference type="GO" id="GO:0043138">
    <property type="term" value="F:3'-5' DNA helicase activity"/>
    <property type="evidence" value="ECO:0007669"/>
    <property type="project" value="TreeGrafter"/>
</dbReference>
<evidence type="ECO:0000256" key="3">
    <source>
        <dbReference type="ARBA" id="ARBA00022806"/>
    </source>
</evidence>
<dbReference type="InterPro" id="IPR000212">
    <property type="entry name" value="DNA_helicase_UvrD/REP"/>
</dbReference>
<dbReference type="Pfam" id="PF00580">
    <property type="entry name" value="UvrD-helicase"/>
    <property type="match status" value="1"/>
</dbReference>
<proteinExistence type="predicted"/>
<feature type="binding site" evidence="7">
    <location>
        <begin position="48"/>
        <end position="55"/>
    </location>
    <ligand>
        <name>ATP</name>
        <dbReference type="ChEBI" id="CHEBI:30616"/>
    </ligand>
</feature>
<evidence type="ECO:0000313" key="10">
    <source>
        <dbReference type="Proteomes" id="UP000273809"/>
    </source>
</evidence>
<keyword evidence="1 7" id="KW-0547">Nucleotide-binding</keyword>
<evidence type="ECO:0000256" key="1">
    <source>
        <dbReference type="ARBA" id="ARBA00022741"/>
    </source>
</evidence>
<name>A0AAD0X9L6_9BACT</name>
<evidence type="ECO:0000256" key="5">
    <source>
        <dbReference type="ARBA" id="ARBA00023125"/>
    </source>
</evidence>
<dbReference type="InterPro" id="IPR027417">
    <property type="entry name" value="P-loop_NTPase"/>
</dbReference>
<dbReference type="RefSeq" id="WP_105917567.1">
    <property type="nucleotide sequence ID" value="NZ_CP021072.1"/>
</dbReference>
<keyword evidence="4 7" id="KW-0067">ATP-binding</keyword>